<dbReference type="AlphaFoldDB" id="A0A517WXL8"/>
<name>A0A517WXL8_9PLAN</name>
<reference evidence="1 2" key="1">
    <citation type="submission" date="2019-03" db="EMBL/GenBank/DDBJ databases">
        <title>Deep-cultivation of Planctomycetes and their phenomic and genomic characterization uncovers novel biology.</title>
        <authorList>
            <person name="Wiegand S."/>
            <person name="Jogler M."/>
            <person name="Boedeker C."/>
            <person name="Pinto D."/>
            <person name="Vollmers J."/>
            <person name="Rivas-Marin E."/>
            <person name="Kohn T."/>
            <person name="Peeters S.H."/>
            <person name="Heuer A."/>
            <person name="Rast P."/>
            <person name="Oberbeckmann S."/>
            <person name="Bunk B."/>
            <person name="Jeske O."/>
            <person name="Meyerdierks A."/>
            <person name="Storesund J.E."/>
            <person name="Kallscheuer N."/>
            <person name="Luecker S."/>
            <person name="Lage O.M."/>
            <person name="Pohl T."/>
            <person name="Merkel B.J."/>
            <person name="Hornburger P."/>
            <person name="Mueller R.-W."/>
            <person name="Bruemmer F."/>
            <person name="Labrenz M."/>
            <person name="Spormann A.M."/>
            <person name="Op den Camp H."/>
            <person name="Overmann J."/>
            <person name="Amann R."/>
            <person name="Jetten M.S.M."/>
            <person name="Mascher T."/>
            <person name="Medema M.H."/>
            <person name="Devos D.P."/>
            <person name="Kaster A.-K."/>
            <person name="Ovreas L."/>
            <person name="Rohde M."/>
            <person name="Galperin M.Y."/>
            <person name="Jogler C."/>
        </authorList>
    </citation>
    <scope>NUCLEOTIDE SEQUENCE [LARGE SCALE GENOMIC DNA]</scope>
    <source>
        <strain evidence="1 2">V202</strain>
    </source>
</reference>
<evidence type="ECO:0000313" key="1">
    <source>
        <dbReference type="EMBL" id="QDU09999.1"/>
    </source>
</evidence>
<dbReference type="Proteomes" id="UP000318384">
    <property type="component" value="Chromosome"/>
</dbReference>
<organism evidence="1 2">
    <name type="scientific">Gimesia aquarii</name>
    <dbReference type="NCBI Taxonomy" id="2527964"/>
    <lineage>
        <taxon>Bacteria</taxon>
        <taxon>Pseudomonadati</taxon>
        <taxon>Planctomycetota</taxon>
        <taxon>Planctomycetia</taxon>
        <taxon>Planctomycetales</taxon>
        <taxon>Planctomycetaceae</taxon>
        <taxon>Gimesia</taxon>
    </lineage>
</organism>
<protein>
    <submittedName>
        <fullName evidence="1">Uncharacterized protein</fullName>
    </submittedName>
</protein>
<gene>
    <name evidence="1" type="ORF">V202x_33960</name>
</gene>
<proteinExistence type="predicted"/>
<keyword evidence="2" id="KW-1185">Reference proteome</keyword>
<evidence type="ECO:0000313" key="2">
    <source>
        <dbReference type="Proteomes" id="UP000318384"/>
    </source>
</evidence>
<dbReference type="EMBL" id="CP037422">
    <property type="protein sequence ID" value="QDU09999.1"/>
    <property type="molecule type" value="Genomic_DNA"/>
</dbReference>
<accession>A0A517WXL8</accession>
<sequence length="38" mass="4237">MNCDMLSLSLEIAYDKLLRECNVCALLSFGVLQTSSVR</sequence>